<dbReference type="InterPro" id="IPR029063">
    <property type="entry name" value="SAM-dependent_MTases_sf"/>
</dbReference>
<gene>
    <name evidence="6" type="ORF">CGC58_11710</name>
</gene>
<dbReference type="GO" id="GO:0003676">
    <property type="term" value="F:nucleic acid binding"/>
    <property type="evidence" value="ECO:0007669"/>
    <property type="project" value="InterPro"/>
</dbReference>
<keyword evidence="3" id="KW-0949">S-adenosyl-L-methionine</keyword>
<dbReference type="GO" id="GO:0032259">
    <property type="term" value="P:methylation"/>
    <property type="evidence" value="ECO:0007669"/>
    <property type="project" value="UniProtKB-KW"/>
</dbReference>
<keyword evidence="2" id="KW-0808">Transferase</keyword>
<dbReference type="AlphaFoldDB" id="A0A250FYU3"/>
<dbReference type="RefSeq" id="WP_095896881.1">
    <property type="nucleotide sequence ID" value="NZ_CP022387.1"/>
</dbReference>
<evidence type="ECO:0000259" key="5">
    <source>
        <dbReference type="Pfam" id="PF20473"/>
    </source>
</evidence>
<dbReference type="InterPro" id="IPR046816">
    <property type="entry name" value="MmeI_Mtase"/>
</dbReference>
<dbReference type="KEGG" id="csto:CGC58_11710"/>
<dbReference type="SUPFAM" id="SSF53335">
    <property type="entry name" value="S-adenosyl-L-methionine-dependent methyltransferases"/>
    <property type="match status" value="1"/>
</dbReference>
<dbReference type="Proteomes" id="UP000217348">
    <property type="component" value="Chromosome"/>
</dbReference>
<evidence type="ECO:0000256" key="2">
    <source>
        <dbReference type="ARBA" id="ARBA00022679"/>
    </source>
</evidence>
<dbReference type="Pfam" id="PF20473">
    <property type="entry name" value="MmeI_Mtase"/>
    <property type="match status" value="1"/>
</dbReference>
<dbReference type="PANTHER" id="PTHR33841:SF5">
    <property type="entry name" value="DNA METHYLASE (MODIFICATION METHYLASE) (METHYLTRANSFERASE)-RELATED"/>
    <property type="match status" value="1"/>
</dbReference>
<dbReference type="GO" id="GO:0009007">
    <property type="term" value="F:site-specific DNA-methyltransferase (adenine-specific) activity"/>
    <property type="evidence" value="ECO:0007669"/>
    <property type="project" value="UniProtKB-EC"/>
</dbReference>
<evidence type="ECO:0000313" key="7">
    <source>
        <dbReference type="Proteomes" id="UP000217348"/>
    </source>
</evidence>
<dbReference type="OrthoDB" id="9814572at2"/>
<evidence type="ECO:0000313" key="6">
    <source>
        <dbReference type="EMBL" id="ATA90339.1"/>
    </source>
</evidence>
<proteinExistence type="predicted"/>
<dbReference type="InterPro" id="IPR050953">
    <property type="entry name" value="N4_N6_ade-DNA_methylase"/>
</dbReference>
<dbReference type="EMBL" id="CP022387">
    <property type="protein sequence ID" value="ATA90339.1"/>
    <property type="molecule type" value="Genomic_DNA"/>
</dbReference>
<dbReference type="InterPro" id="IPR002052">
    <property type="entry name" value="DNA_methylase_N6_adenine_CS"/>
</dbReference>
<sequence length="1016" mass="119375">MNQVAFFSNLGFDFNIDLILKTIDFGENNTLSHKLKDSVFYYKNPNNTNTSFYLVTSSLETTELEQFRKYVWNKNDADIIFYYPNEADEVRMLYAKYSPKVSNNDSVLEVFSTTEKDLDTIEKIRHWQFDSGVFWLNYHSFIDKAKYKGIDKELVATLKGLKDQLSKLLILSISDDNKRNEVIQALIDRTLYIKYLEDNHIINSYFFSHYFNDDKLNYKKLLENNSNTDINKLYKIIHEIFNNALFDQPTIDDKYLTSEVRTLIASSFNHNVNTGQLRLFDFRFDVLPVEFISYIYEVFLSEKQKKNGIYYTPKKLAQLIVDDVIKEDKIGSILDPSSGSGMFLITGYQRLLEIAQKQGLEPEDTIEKIKYRTQLLSENIFGIEKELTAQRFTLFSLSLQIFNRIDPREIKEFIANELKENKKINLFSEYSFFQNIKHANTLNTSDKPFEDKVFSYIVGNPPFFEIPNTEEFKNEISFLNSHQVAISDDTKKVAKNVVGKSQISQCFFLKIKDWSNESTRFGFVSNSSNFDNDYSEVFQFYFYSHYGIEKIYELSRVKKILFEKARESVVAIIFTNNLDENNIIDYYPVDLGLFSEKPFELLTIQEDLVINISQKGLIEKEIGLRDYLVGNEFDRIFINKFNSFSKLENYLSINNESLQGLTRKSNKEIASFLNFSITEFKNSDRKEKKKLQKEFELKNYLNETQNGDYPTPYVYEYTNINHFKIDNYDGYINLSSITKNNFQRPRDVKIFEGNKILITRVGDRIKAVYTPNNIVFSVNVFGIKVKEEGLSYFIVSLLNSYLINYIINIRDKKRFGDNLPRIDGSILKNIPIPKELDKELLIKISYLSQKLTEGKYEYSEKEQELNELIYEMYELSYWEKQRVKDYFLPKSRIGRKKKALDNYKNTLKEIVEFYFESPITIEETSTDFHLIVVKISFGNSSISPQVAKTKKYLLNEIFEQNPNANFLASQEKIFGKDCVYIIKEDINKNWTETKAFEDGQDILRHLIPNENGKRVH</sequence>
<dbReference type="PANTHER" id="PTHR33841">
    <property type="entry name" value="DNA METHYLTRANSFERASE YEEA-RELATED"/>
    <property type="match status" value="1"/>
</dbReference>
<protein>
    <submittedName>
        <fullName evidence="6">Uncharacterized protein</fullName>
    </submittedName>
</protein>
<evidence type="ECO:0000259" key="4">
    <source>
        <dbReference type="Pfam" id="PF12950"/>
    </source>
</evidence>
<dbReference type="Gene3D" id="3.40.50.150">
    <property type="entry name" value="Vaccinia Virus protein VP39"/>
    <property type="match status" value="1"/>
</dbReference>
<keyword evidence="1" id="KW-0489">Methyltransferase</keyword>
<evidence type="ECO:0000256" key="1">
    <source>
        <dbReference type="ARBA" id="ARBA00022603"/>
    </source>
</evidence>
<name>A0A250FYU3_9FLAO</name>
<dbReference type="Pfam" id="PF12950">
    <property type="entry name" value="TaqI_C"/>
    <property type="match status" value="1"/>
</dbReference>
<feature type="domain" description="MmeI-like DNA-methyltransferase" evidence="5">
    <location>
        <begin position="332"/>
        <end position="528"/>
    </location>
</feature>
<reference evidence="7" key="1">
    <citation type="submission" date="2017-06" db="EMBL/GenBank/DDBJ databases">
        <title>Capnocytophaga spp. assemblies.</title>
        <authorList>
            <person name="Gulvik C.A."/>
        </authorList>
    </citation>
    <scope>NUCLEOTIDE SEQUENCE [LARGE SCALE GENOMIC DNA]</scope>
    <source>
        <strain evidence="7">H2177</strain>
    </source>
</reference>
<feature type="domain" description="TaqI-like C-terminal specificity" evidence="4">
    <location>
        <begin position="718"/>
        <end position="832"/>
    </location>
</feature>
<accession>A0A250FYU3</accession>
<dbReference type="PROSITE" id="PS00092">
    <property type="entry name" value="N6_MTASE"/>
    <property type="match status" value="1"/>
</dbReference>
<dbReference type="InterPro" id="IPR025931">
    <property type="entry name" value="TaqI_C"/>
</dbReference>
<evidence type="ECO:0000256" key="3">
    <source>
        <dbReference type="ARBA" id="ARBA00022691"/>
    </source>
</evidence>
<organism evidence="6 7">
    <name type="scientific">Capnocytophaga stomatis</name>
    <dbReference type="NCBI Taxonomy" id="1848904"/>
    <lineage>
        <taxon>Bacteria</taxon>
        <taxon>Pseudomonadati</taxon>
        <taxon>Bacteroidota</taxon>
        <taxon>Flavobacteriia</taxon>
        <taxon>Flavobacteriales</taxon>
        <taxon>Flavobacteriaceae</taxon>
        <taxon>Capnocytophaga</taxon>
    </lineage>
</organism>
<dbReference type="PRINTS" id="PR00507">
    <property type="entry name" value="N12N6MTFRASE"/>
</dbReference>
<dbReference type="SUPFAM" id="SSF116734">
    <property type="entry name" value="DNA methylase specificity domain"/>
    <property type="match status" value="1"/>
</dbReference>